<feature type="domain" description="NB-ARC" evidence="1">
    <location>
        <begin position="263"/>
        <end position="366"/>
    </location>
</feature>
<dbReference type="Pfam" id="PF06985">
    <property type="entry name" value="HET"/>
    <property type="match status" value="1"/>
</dbReference>
<dbReference type="OrthoDB" id="5986190at2759"/>
<dbReference type="PANTHER" id="PTHR46082">
    <property type="entry name" value="ATP/GTP-BINDING PROTEIN-RELATED"/>
    <property type="match status" value="1"/>
</dbReference>
<dbReference type="Pfam" id="PF00931">
    <property type="entry name" value="NB-ARC"/>
    <property type="match status" value="1"/>
</dbReference>
<dbReference type="PRINTS" id="PR00381">
    <property type="entry name" value="KINESINLIGHT"/>
</dbReference>
<dbReference type="EMBL" id="FJOG01000070">
    <property type="protein sequence ID" value="CZR69431.1"/>
    <property type="molecule type" value="Genomic_DNA"/>
</dbReference>
<gene>
    <name evidence="3" type="ORF">PAC_19331</name>
</gene>
<dbReference type="InterPro" id="IPR027417">
    <property type="entry name" value="P-loop_NTPase"/>
</dbReference>
<dbReference type="STRING" id="576137.A0A1L7XWK2"/>
<organism evidence="3 4">
    <name type="scientific">Phialocephala subalpina</name>
    <dbReference type="NCBI Taxonomy" id="576137"/>
    <lineage>
        <taxon>Eukaryota</taxon>
        <taxon>Fungi</taxon>
        <taxon>Dikarya</taxon>
        <taxon>Ascomycota</taxon>
        <taxon>Pezizomycotina</taxon>
        <taxon>Leotiomycetes</taxon>
        <taxon>Helotiales</taxon>
        <taxon>Mollisiaceae</taxon>
        <taxon>Phialocephala</taxon>
        <taxon>Phialocephala fortinii species complex</taxon>
    </lineage>
</organism>
<dbReference type="GO" id="GO:0043531">
    <property type="term" value="F:ADP binding"/>
    <property type="evidence" value="ECO:0007669"/>
    <property type="project" value="InterPro"/>
</dbReference>
<dbReference type="Pfam" id="PF13424">
    <property type="entry name" value="TPR_12"/>
    <property type="match status" value="2"/>
</dbReference>
<dbReference type="Gene3D" id="3.40.50.300">
    <property type="entry name" value="P-loop containing nucleotide triphosphate hydrolases"/>
    <property type="match status" value="1"/>
</dbReference>
<name>A0A1L7XWK2_9HELO</name>
<keyword evidence="4" id="KW-1185">Reference proteome</keyword>
<sequence>MRLLHIDSSSERLIPTDFSGKTIPPYAILSHTWGGDEFLFEDLVNSTSKSKAGYEKILFCREQAARDHLQYFWVDTCCIDKWNVRELSNAINSMFRWYRNAAKCYVFLSDISAPMTDAQLHQSIWEASFRKSRWFTRGWTLQELIAPASVEFFSLERQRLGDKESLEQQIHEITGIPVEALRGDPLKDFSVKHRRAWMVGRQTTQEEDLAYSLIGIFGVSMEFRYGEGKERALNRLQEEMEKANTTPFIVPFDRNARFVGRKSQLAELKGKLFVGALTTKVAITGPGGIGKTQLALELAYRIREEFKNCSVFWIPASDMESLHQAYTHIAQRLNIPGWDDEKADVKELVQLYLSKESAGQWLLVFDITDGARPETAGSSQAVSLIEYLPVSDQGAIVFTTTDRKTAVTLALQDIVELPEMEQDIAQRMLEMHLISPANEPEVADLLLKELAYLPLAIVQAAAYININKITLGQYLLLLAEQKEEVVELISKECENVIASTWLISFEQLRRQDTLAADYLLFMACVDPTDVPLALLPTTSPREKGIDAVGTLDAYSFVTKRTTESALDFHRLVHLSTRNWLKKQESLSEWTQVAITRLLEVFPNDNHWNRSKWRRLLPHAKFALSSGLPGQENEARMNLVYKHAKALFSDGRFNEAEAYFNDALQSCEVLGQEHPDKLDIINDLALTYSNQGRWTEAEDLEVQVIETSLRVLGQEHPDTLTSMANLASTYRNQGRWKEAEDLEVQVVETRKRVLGQEHPSTLTSMANLASTYRNQGRWKEAEDLNVQVMETRKRVLGQEHPSTLTSMANLASTFWNQGRWTEAEDLNVQVMKTRKRVLGQEHPSTLTSIANLATIFSKQGRWKEAEDLEVQVVETRKRVLGQEHPSTLTSMANLASTYRNQGRWTEAEELQATELEICSRVLGQEHPDTLISMANLASTYRAQGRWKEAEDLNVQVMETRKRVSGQEHPDTLISMNNLAFTWKGQGKYKEALKLMEECVALRSKTIGTNHPYTLSSRTALLRWQKEELEIGALVDRE</sequence>
<reference evidence="3 4" key="1">
    <citation type="submission" date="2016-03" db="EMBL/GenBank/DDBJ databases">
        <authorList>
            <person name="Ploux O."/>
        </authorList>
    </citation>
    <scope>NUCLEOTIDE SEQUENCE [LARGE SCALE GENOMIC DNA]</scope>
    <source>
        <strain evidence="3 4">UAMH 11012</strain>
    </source>
</reference>
<evidence type="ECO:0000259" key="2">
    <source>
        <dbReference type="Pfam" id="PF06985"/>
    </source>
</evidence>
<dbReference type="AlphaFoldDB" id="A0A1L7XWK2"/>
<evidence type="ECO:0000313" key="4">
    <source>
        <dbReference type="Proteomes" id="UP000184330"/>
    </source>
</evidence>
<dbReference type="InterPro" id="IPR010730">
    <property type="entry name" value="HET"/>
</dbReference>
<dbReference type="SUPFAM" id="SSF52540">
    <property type="entry name" value="P-loop containing nucleoside triphosphate hydrolases"/>
    <property type="match status" value="1"/>
</dbReference>
<evidence type="ECO:0000259" key="1">
    <source>
        <dbReference type="Pfam" id="PF00931"/>
    </source>
</evidence>
<dbReference type="Pfam" id="PF13374">
    <property type="entry name" value="TPR_10"/>
    <property type="match status" value="5"/>
</dbReference>
<dbReference type="InterPro" id="IPR011990">
    <property type="entry name" value="TPR-like_helical_dom_sf"/>
</dbReference>
<feature type="domain" description="Heterokaryon incompatibility" evidence="2">
    <location>
        <begin position="26"/>
        <end position="113"/>
    </location>
</feature>
<proteinExistence type="predicted"/>
<dbReference type="Gene3D" id="1.25.40.10">
    <property type="entry name" value="Tetratricopeptide repeat domain"/>
    <property type="match status" value="3"/>
</dbReference>
<dbReference type="InterPro" id="IPR053137">
    <property type="entry name" value="NLR-like"/>
</dbReference>
<dbReference type="PANTHER" id="PTHR46082:SF6">
    <property type="entry name" value="AAA+ ATPASE DOMAIN-CONTAINING PROTEIN-RELATED"/>
    <property type="match status" value="1"/>
</dbReference>
<dbReference type="Proteomes" id="UP000184330">
    <property type="component" value="Unassembled WGS sequence"/>
</dbReference>
<accession>A0A1L7XWK2</accession>
<evidence type="ECO:0000313" key="3">
    <source>
        <dbReference type="EMBL" id="CZR69431.1"/>
    </source>
</evidence>
<protein>
    <submittedName>
        <fullName evidence="3">Related to kinesin light chain 1</fullName>
    </submittedName>
</protein>
<dbReference type="InterPro" id="IPR002182">
    <property type="entry name" value="NB-ARC"/>
</dbReference>
<dbReference type="SUPFAM" id="SSF48452">
    <property type="entry name" value="TPR-like"/>
    <property type="match status" value="3"/>
</dbReference>